<proteinExistence type="predicted"/>
<gene>
    <name evidence="1" type="ORF">DAETH_09160</name>
</gene>
<sequence>MQTGDVPEPDRLEAVRQLYGRVVGFQLRIEKTPQATPHIRQQARALAAPLEGLNRKLRGRSSSAQLDFVQARLLTIQQELGELFAQQLNPLMESEAEG</sequence>
<reference evidence="1" key="1">
    <citation type="submission" date="2022-07" db="EMBL/GenBank/DDBJ databases">
        <title>Complete Genome Sequence of the Radioresistant Bacterium Deinococcus aetherius ST0316, Isolated from the Air Dust collected in Lower Stratosphere above Japan.</title>
        <authorList>
            <person name="Satoh K."/>
            <person name="Hagiwara K."/>
            <person name="Katsumata K."/>
            <person name="Kubo A."/>
            <person name="Yokobori S."/>
            <person name="Yamagishi A."/>
            <person name="Oono Y."/>
            <person name="Narumi I."/>
        </authorList>
    </citation>
    <scope>NUCLEOTIDE SEQUENCE</scope>
    <source>
        <strain evidence="1">ST0316</strain>
    </source>
</reference>
<dbReference type="EMBL" id="AP026560">
    <property type="protein sequence ID" value="BDP40947.1"/>
    <property type="molecule type" value="Genomic_DNA"/>
</dbReference>
<dbReference type="Proteomes" id="UP001064971">
    <property type="component" value="Chromosome"/>
</dbReference>
<evidence type="ECO:0000313" key="1">
    <source>
        <dbReference type="EMBL" id="BDP40947.1"/>
    </source>
</evidence>
<keyword evidence="2" id="KW-1185">Reference proteome</keyword>
<evidence type="ECO:0000313" key="2">
    <source>
        <dbReference type="Proteomes" id="UP001064971"/>
    </source>
</evidence>
<protein>
    <submittedName>
        <fullName evidence="1">Uncharacterized protein</fullName>
    </submittedName>
</protein>
<organism evidence="1 2">
    <name type="scientific">Deinococcus aetherius</name>
    <dbReference type="NCBI Taxonomy" id="200252"/>
    <lineage>
        <taxon>Bacteria</taxon>
        <taxon>Thermotogati</taxon>
        <taxon>Deinococcota</taxon>
        <taxon>Deinococci</taxon>
        <taxon>Deinococcales</taxon>
        <taxon>Deinococcaceae</taxon>
        <taxon>Deinococcus</taxon>
    </lineage>
</organism>
<accession>A0ABM8AB03</accession>
<name>A0ABM8AB03_9DEIO</name>